<dbReference type="InterPro" id="IPR010982">
    <property type="entry name" value="Lambda_DNA-bd_dom_sf"/>
</dbReference>
<evidence type="ECO:0000256" key="1">
    <source>
        <dbReference type="SAM" id="MobiDB-lite"/>
    </source>
</evidence>
<keyword evidence="3" id="KW-1185">Reference proteome</keyword>
<reference evidence="2 3" key="1">
    <citation type="submission" date="2019-08" db="EMBL/GenBank/DDBJ databases">
        <title>Amphibian skin-associated Pigmentiphaga: genome sequence and occurrence across geography and hosts.</title>
        <authorList>
            <person name="Bletz M.C."/>
            <person name="Bunk B."/>
            <person name="Sproeer C."/>
            <person name="Biwer P."/>
            <person name="Reiter S."/>
            <person name="Rabemananjara F.C.E."/>
            <person name="Schulz S."/>
            <person name="Overmann J."/>
            <person name="Vences M."/>
        </authorList>
    </citation>
    <scope>NUCLEOTIDE SEQUENCE [LARGE SCALE GENOMIC DNA]</scope>
    <source>
        <strain evidence="2 3">Mada1488</strain>
    </source>
</reference>
<organism evidence="2 3">
    <name type="scientific">Pigmentiphaga aceris</name>
    <dbReference type="NCBI Taxonomy" id="1940612"/>
    <lineage>
        <taxon>Bacteria</taxon>
        <taxon>Pseudomonadati</taxon>
        <taxon>Pseudomonadota</taxon>
        <taxon>Betaproteobacteria</taxon>
        <taxon>Burkholderiales</taxon>
        <taxon>Alcaligenaceae</taxon>
        <taxon>Pigmentiphaga</taxon>
    </lineage>
</organism>
<dbReference type="InterPro" id="IPR001387">
    <property type="entry name" value="Cro/C1-type_HTH"/>
</dbReference>
<dbReference type="CDD" id="cd00093">
    <property type="entry name" value="HTH_XRE"/>
    <property type="match status" value="1"/>
</dbReference>
<dbReference type="SUPFAM" id="SSF47413">
    <property type="entry name" value="lambda repressor-like DNA-binding domains"/>
    <property type="match status" value="1"/>
</dbReference>
<dbReference type="GO" id="GO:0003677">
    <property type="term" value="F:DNA binding"/>
    <property type="evidence" value="ECO:0007669"/>
    <property type="project" value="InterPro"/>
</dbReference>
<evidence type="ECO:0000313" key="3">
    <source>
        <dbReference type="Proteomes" id="UP000325161"/>
    </source>
</evidence>
<dbReference type="OrthoDB" id="8690238at2"/>
<dbReference type="EMBL" id="CP043046">
    <property type="protein sequence ID" value="QEI07773.1"/>
    <property type="molecule type" value="Genomic_DNA"/>
</dbReference>
<gene>
    <name evidence="2" type="ORF">FXN63_19465</name>
</gene>
<proteinExistence type="predicted"/>
<evidence type="ECO:0000313" key="2">
    <source>
        <dbReference type="EMBL" id="QEI07773.1"/>
    </source>
</evidence>
<dbReference type="KEGG" id="pacr:FXN63_19465"/>
<dbReference type="Proteomes" id="UP000325161">
    <property type="component" value="Chromosome"/>
</dbReference>
<sequence>MPRTLRQSDAVATQIAERLREWGACIRTQRVAQHIRASDLCARMEISLPTLRRIEQGDPGASAASYLNALLILGVFNVAAPSLPAEYSAGSPSARVPGGIEEDDYF</sequence>
<dbReference type="AlphaFoldDB" id="A0A5C0B226"/>
<feature type="region of interest" description="Disordered" evidence="1">
    <location>
        <begin position="86"/>
        <end position="106"/>
    </location>
</feature>
<dbReference type="Gene3D" id="1.10.260.40">
    <property type="entry name" value="lambda repressor-like DNA-binding domains"/>
    <property type="match status" value="1"/>
</dbReference>
<dbReference type="RefSeq" id="WP_148816820.1">
    <property type="nucleotide sequence ID" value="NZ_CP043046.1"/>
</dbReference>
<protein>
    <submittedName>
        <fullName evidence="2">Helix-turn-helix transcriptional regulator</fullName>
    </submittedName>
</protein>
<accession>A0A5C0B226</accession>
<name>A0A5C0B226_9BURK</name>